<feature type="region of interest" description="Disordered" evidence="1">
    <location>
        <begin position="643"/>
        <end position="664"/>
    </location>
</feature>
<accession>A0A178ZC03</accession>
<evidence type="ECO:0000313" key="2">
    <source>
        <dbReference type="EMBL" id="OAP57307.1"/>
    </source>
</evidence>
<dbReference type="Proteomes" id="UP000078343">
    <property type="component" value="Unassembled WGS sequence"/>
</dbReference>
<feature type="region of interest" description="Disordered" evidence="1">
    <location>
        <begin position="707"/>
        <end position="748"/>
    </location>
</feature>
<gene>
    <name evidence="2" type="ORF">AYL99_08045</name>
</gene>
<protein>
    <submittedName>
        <fullName evidence="2">Uncharacterized protein</fullName>
    </submittedName>
</protein>
<dbReference type="AlphaFoldDB" id="A0A178ZC03"/>
<dbReference type="STRING" id="1367422.A0A178ZC03"/>
<organism evidence="2 3">
    <name type="scientific">Fonsecaea erecta</name>
    <dbReference type="NCBI Taxonomy" id="1367422"/>
    <lineage>
        <taxon>Eukaryota</taxon>
        <taxon>Fungi</taxon>
        <taxon>Dikarya</taxon>
        <taxon>Ascomycota</taxon>
        <taxon>Pezizomycotina</taxon>
        <taxon>Eurotiomycetes</taxon>
        <taxon>Chaetothyriomycetidae</taxon>
        <taxon>Chaetothyriales</taxon>
        <taxon>Herpotrichiellaceae</taxon>
        <taxon>Fonsecaea</taxon>
    </lineage>
</organism>
<proteinExistence type="predicted"/>
<dbReference type="EMBL" id="LVYI01000007">
    <property type="protein sequence ID" value="OAP57307.1"/>
    <property type="molecule type" value="Genomic_DNA"/>
</dbReference>
<evidence type="ECO:0000256" key="1">
    <source>
        <dbReference type="SAM" id="MobiDB-lite"/>
    </source>
</evidence>
<dbReference type="GO" id="GO:0005085">
    <property type="term" value="F:guanyl-nucleotide exchange factor activity"/>
    <property type="evidence" value="ECO:0007669"/>
    <property type="project" value="InterPro"/>
</dbReference>
<dbReference type="PANTHER" id="PTHR10957">
    <property type="entry name" value="RAP1 GTPASE-GDP DISSOCIATION STIMULATOR 1"/>
    <property type="match status" value="1"/>
</dbReference>
<reference evidence="2 3" key="1">
    <citation type="submission" date="2016-04" db="EMBL/GenBank/DDBJ databases">
        <title>Draft genome of Fonsecaea erecta CBS 125763.</title>
        <authorList>
            <person name="Weiss V.A."/>
            <person name="Vicente V.A."/>
            <person name="Raittz R.T."/>
            <person name="Moreno L.F."/>
            <person name="De Souza E.M."/>
            <person name="Pedrosa F.O."/>
            <person name="Steffens M.B."/>
            <person name="Faoro H."/>
            <person name="Tadra-Sfeir M.Z."/>
            <person name="Najafzadeh M.J."/>
            <person name="Felipe M.S."/>
            <person name="Teixeira M."/>
            <person name="Sun J."/>
            <person name="Xi L."/>
            <person name="Gomes R."/>
            <person name="De Azevedo C.M."/>
            <person name="Salgado C.G."/>
            <person name="Da Silva M.B."/>
            <person name="Nascimento M.F."/>
            <person name="Queiroz-Telles F."/>
            <person name="Attili D.S."/>
            <person name="Gorbushina A."/>
        </authorList>
    </citation>
    <scope>NUCLEOTIDE SEQUENCE [LARGE SCALE GENOMIC DNA]</scope>
    <source>
        <strain evidence="2 3">CBS 125763</strain>
    </source>
</reference>
<dbReference type="InterPro" id="IPR016024">
    <property type="entry name" value="ARM-type_fold"/>
</dbReference>
<dbReference type="SUPFAM" id="SSF48371">
    <property type="entry name" value="ARM repeat"/>
    <property type="match status" value="1"/>
</dbReference>
<dbReference type="OrthoDB" id="26149at2759"/>
<dbReference type="RefSeq" id="XP_018690674.1">
    <property type="nucleotide sequence ID" value="XM_018839553.1"/>
</dbReference>
<dbReference type="InterPro" id="IPR040144">
    <property type="entry name" value="RAP1GDS1"/>
</dbReference>
<name>A0A178ZC03_9EURO</name>
<feature type="region of interest" description="Disordered" evidence="1">
    <location>
        <begin position="770"/>
        <end position="798"/>
    </location>
</feature>
<keyword evidence="3" id="KW-1185">Reference proteome</keyword>
<comment type="caution">
    <text evidence="2">The sequence shown here is derived from an EMBL/GenBank/DDBJ whole genome shotgun (WGS) entry which is preliminary data.</text>
</comment>
<sequence length="821" mass="89945">MAPLTLHEACLWLADAMEQYWSSDEVLNRQHSALISGLRSSSAKASEGKQTVLALMPALICHVDEVVQRGQPDGFKNAILNTLADSTRDVPLWRPLFGLEAKQRSVINDNEMRGRSPPDCIVEVVRRVISGTAQATTSEQLRSALRIIANCCADNNINRSIIVERSGIETMLEMVRERRECDLVIPTLYNVCVDYDEPARNAAGEPWVSLQAKGEEAESDTTINAAEQRLGTYWSNEKLTSFEILLRAKDSGKVSIGTLTDLIEMASRIALHGTHNFVHKANGNATGDLVDIDTTADILHSLLTHGVELANEDIDCRASMCQAVLNLLSQADTHRAVSEDFRMIWNLVHLPYPSDDSGDEIDDPDEEEQVLLPYRKAMLKMVYSISATETYEHVSGSQSPLIRNCITFLDVDKPLGLSASICVLLANSIVSKERAEQLIKSTPNIARFLSELFVKTTESEVLLPALSLAMRLSLCPEGQDAFHEVNMASAVSRLLGSTKSEVDSLGLQIQRDVIALVRLMIKGRIEYLPQLACNRKDSSDANLMAMVFSIFEKTSHPETKAEVGRLSIEVVRTLFPSRQHPMQSATASGKDRPGHIDHEKAESLFQYIFPAQATTPALSTPETPTSASTTVADTIGWILTQSTSLSSDSQPQQQSPSPHPSLSQAEAEAWFGLALLSTFPSTHGSIRAAMARDDFQLLKRLREIATQTRSSLDGSRSLEGNKEDDQGESARGGNAAPGLTGKTATNKSVDPRYENIKVLIARMVQPQSASHHPHLLPLQSSTLDKKAQSPRTTPEDIEADKQVQAGLEAAAAEMGLDWVLL</sequence>
<dbReference type="GeneID" id="30012213"/>
<evidence type="ECO:0000313" key="3">
    <source>
        <dbReference type="Proteomes" id="UP000078343"/>
    </source>
</evidence>